<dbReference type="Pfam" id="PF13018">
    <property type="entry name" value="ESPR"/>
    <property type="match status" value="1"/>
</dbReference>
<dbReference type="InterPro" id="IPR014755">
    <property type="entry name" value="Cu-Rt/internalin_Ig-like"/>
</dbReference>
<feature type="compositionally biased region" description="Basic and acidic residues" evidence="2">
    <location>
        <begin position="4572"/>
        <end position="4587"/>
    </location>
</feature>
<evidence type="ECO:0000259" key="3">
    <source>
        <dbReference type="SMART" id="SM00736"/>
    </source>
</evidence>
<evidence type="ECO:0000256" key="1">
    <source>
        <dbReference type="ARBA" id="ARBA00022729"/>
    </source>
</evidence>
<feature type="compositionally biased region" description="Polar residues" evidence="2">
    <location>
        <begin position="4338"/>
        <end position="4358"/>
    </location>
</feature>
<evidence type="ECO:0000313" key="5">
    <source>
        <dbReference type="Proteomes" id="UP000306416"/>
    </source>
</evidence>
<feature type="compositionally biased region" description="Low complexity" evidence="2">
    <location>
        <begin position="4156"/>
        <end position="4172"/>
    </location>
</feature>
<feature type="domain" description="Dystroglycan-type cadherin-like" evidence="3">
    <location>
        <begin position="4240"/>
        <end position="4340"/>
    </location>
</feature>
<dbReference type="InterPro" id="IPR013783">
    <property type="entry name" value="Ig-like_fold"/>
</dbReference>
<feature type="compositionally biased region" description="Low complexity" evidence="2">
    <location>
        <begin position="4178"/>
        <end position="4198"/>
    </location>
</feature>
<dbReference type="Pfam" id="PF14252">
    <property type="entry name" value="DUF4347"/>
    <property type="match status" value="1"/>
</dbReference>
<dbReference type="Pfam" id="PF13753">
    <property type="entry name" value="SWM_repeat"/>
    <property type="match status" value="1"/>
</dbReference>
<dbReference type="Gene3D" id="2.60.40.10">
    <property type="entry name" value="Immunoglobulins"/>
    <property type="match status" value="28"/>
</dbReference>
<dbReference type="InterPro" id="IPR025592">
    <property type="entry name" value="DUF4347"/>
</dbReference>
<reference evidence="4 5" key="1">
    <citation type="submission" date="2019-04" db="EMBL/GenBank/DDBJ databases">
        <title>Geobacter oryzae sp. nov., ferric-reducing bacteria isolated from paddy soil.</title>
        <authorList>
            <person name="Xu Z."/>
            <person name="Masuda Y."/>
            <person name="Itoh H."/>
            <person name="Senoo K."/>
        </authorList>
    </citation>
    <scope>NUCLEOTIDE SEQUENCE [LARGE SCALE GENOMIC DNA]</scope>
    <source>
        <strain evidence="4 5">Red111</strain>
    </source>
</reference>
<evidence type="ECO:0000313" key="4">
    <source>
        <dbReference type="EMBL" id="TGU72856.1"/>
    </source>
</evidence>
<accession>A0A4S1CI87</accession>
<dbReference type="InterPro" id="IPR049826">
    <property type="entry name" value="Ig-like_ice"/>
</dbReference>
<comment type="caution">
    <text evidence="4">The sequence shown here is derived from an EMBL/GenBank/DDBJ whole genome shotgun (WGS) entry which is preliminary data.</text>
</comment>
<feature type="region of interest" description="Disordered" evidence="2">
    <location>
        <begin position="4516"/>
        <end position="4594"/>
    </location>
</feature>
<dbReference type="InterPro" id="IPR006644">
    <property type="entry name" value="Cadg"/>
</dbReference>
<dbReference type="InterPro" id="IPR024973">
    <property type="entry name" value="ESPR"/>
</dbReference>
<dbReference type="Pfam" id="PF19077">
    <property type="entry name" value="Big_13"/>
    <property type="match status" value="3"/>
</dbReference>
<keyword evidence="1" id="KW-0732">Signal</keyword>
<dbReference type="InterPro" id="IPR028059">
    <property type="entry name" value="SWM_rpt"/>
</dbReference>
<dbReference type="SMART" id="SM00736">
    <property type="entry name" value="CADG"/>
    <property type="match status" value="2"/>
</dbReference>
<dbReference type="SUPFAM" id="SSF49313">
    <property type="entry name" value="Cadherin-like"/>
    <property type="match status" value="2"/>
</dbReference>
<dbReference type="InterPro" id="IPR015919">
    <property type="entry name" value="Cadherin-like_sf"/>
</dbReference>
<dbReference type="InterPro" id="IPR044016">
    <property type="entry name" value="Big_13"/>
</dbReference>
<dbReference type="NCBIfam" id="NF012196">
    <property type="entry name" value="Ig_like_ice"/>
    <property type="match status" value="15"/>
</dbReference>
<feature type="domain" description="Dystroglycan-type cadherin-like" evidence="3">
    <location>
        <begin position="4416"/>
        <end position="4517"/>
    </location>
</feature>
<name>A0A4S1CI87_9BACT</name>
<feature type="region of interest" description="Disordered" evidence="2">
    <location>
        <begin position="4338"/>
        <end position="4389"/>
    </location>
</feature>
<proteinExistence type="predicted"/>
<gene>
    <name evidence="4" type="ORF">E4633_11250</name>
</gene>
<feature type="compositionally biased region" description="Basic and acidic residues" evidence="2">
    <location>
        <begin position="4529"/>
        <end position="4553"/>
    </location>
</feature>
<dbReference type="NCBIfam" id="NF033510">
    <property type="entry name" value="Ca_tandemer"/>
    <property type="match status" value="20"/>
</dbReference>
<feature type="region of interest" description="Disordered" evidence="2">
    <location>
        <begin position="4156"/>
        <end position="4221"/>
    </location>
</feature>
<evidence type="ECO:0000256" key="2">
    <source>
        <dbReference type="SAM" id="MobiDB-lite"/>
    </source>
</evidence>
<protein>
    <submittedName>
        <fullName evidence="4">Ig-like domain-containing protein</fullName>
    </submittedName>
</protein>
<dbReference type="EMBL" id="SRSC01000002">
    <property type="protein sequence ID" value="TGU72856.1"/>
    <property type="molecule type" value="Genomic_DNA"/>
</dbReference>
<dbReference type="GO" id="GO:0016020">
    <property type="term" value="C:membrane"/>
    <property type="evidence" value="ECO:0007669"/>
    <property type="project" value="InterPro"/>
</dbReference>
<feature type="compositionally biased region" description="Polar residues" evidence="2">
    <location>
        <begin position="4199"/>
        <end position="4210"/>
    </location>
</feature>
<dbReference type="Proteomes" id="UP000306416">
    <property type="component" value="Unassembled WGS sequence"/>
</dbReference>
<feature type="compositionally biased region" description="Polar residues" evidence="2">
    <location>
        <begin position="4366"/>
        <end position="4386"/>
    </location>
</feature>
<organism evidence="4 5">
    <name type="scientific">Geomonas terrae</name>
    <dbReference type="NCBI Taxonomy" id="2562681"/>
    <lineage>
        <taxon>Bacteria</taxon>
        <taxon>Pseudomonadati</taxon>
        <taxon>Thermodesulfobacteriota</taxon>
        <taxon>Desulfuromonadia</taxon>
        <taxon>Geobacterales</taxon>
        <taxon>Geobacteraceae</taxon>
        <taxon>Geomonas</taxon>
    </lineage>
</organism>
<sequence length="4594" mass="456302">MMNKCYRLVWSRVKEAWLVVAENVASKGKGGPTLTQRHRVSAGGSYLLALEQRFMFDAAAAPTVAVIADDHHAESASPLAAEKATSVHRDATDFASLLVKPLASNVGAAATKGVEIAFVDATTPDASSLIAGIRSGGQVVLLDPNKDGIQQITDALQKAGNVSAIHIVGHGSTGDITLGSTELTTANLSAHAADLAAWTSHLDKGGDILIYGCNVAQGSEGQALIQGLARVTGADVAASTNSTGAAALGGDWVLESATGPIEASTLLTKEGAAAYQDRLSFVSLGGSSAWVPVMYGASKDPVGDSQAGAADTDIVGDAAHGSLYAAYDDNGTATTSDDTLVYRMRIDNPTSSTNFGGVAIVGIDANLDGRIDLFMSVDGRNNAQAVKILDPGTGLNTSPSTTTTSPLPTGWLANNGVYAFTSSNYSVVAVSSASDPNWNGDADLGNDGKTDVFVSWRIPVADMATVLAMPSPVDRNGVTGPRGTTGIQGFTKDTVVQYVNFTQTQPGPINGDLNGVGASYDKNATFSSLGAFTAQMSTSQPISAALSVNITSPIGDGNLSHYPGGSPEDASVTITGTTSSTVANSSWVRVTVSDGTNSSIGYTQVSGAAWSLSGRDLSGLNDGTLSVTAELWSTGDASGSRLTGSTAATTSVLHDKVAPAVTISQGASATDATPVISGTSDLPAGSTIRITVDPDNNAATNDAVTYLAIVGAAGAWSVDTGAVLPATGSLSATGILPYAKISASGTDAAGNVTTTTALNAPTVTPLTTNATAPTISGTWTNITGDVLSVTVNGTTYTTGTSPALTVSGNTWSLVPNALTSGTYPITATVTRSGLNVSDPTTGELVINTSAPNVSITSASTQTTTLPLISGTTNATSVTVTIDPNNDGNWSDAITYNATVSGGTWTVDTGPAAPVSGSEPSAYSGQIGVKVTATTGGNSAVTNQTLTLVQQTPAVTISTIETAIASGNTTANRITGDAKLNSLEDDNVTISGTLQGGSSVSLTVSDIYGNTIYVTPTVSGTTWSATGLNLSTLSDGTLTVKATVTGTSAEATSTAVTHDKTPPLITIQTQSVIAKNQAIISGTSECPSTNLTVEVYLAGTSTLVWSSTTVATDASGNWTVTTPNGTNLISGNSGTVDIKVKPTSTYADNAGNIVQQAIKSAQQVKQGQTASTATIAIGTIAGDNVITSAPDEISSGLTISGTTSLTTAAAGSFTITIDDGAGHSVTALTANITNTSGTWTARFTNADIKSLNNGVLNVTAQVTDTATSSAVTTVSHPTLVLSQPTLSITDNVPGTLGGSNPVTFTFTFSENVTGFDATDVTVGNGTKGTFTAVDGKTYTLSVTPSLAVTGSVTVSVGAQAATGSISGKGSLAATGSQGYEPTPPSVAIGSATLTNDPTPVITGTTNLPDGSVITIALDPDNNPATSNSVTYYAVVTGGTWSIDTGTALPYSGSLPNGGFAGTVGVTASGTNLNGSTAIATQPLTVDIVAPAIGFTSGSRTPSSTPTITGSTDLPAGSSISVTIDPNNDGDWSDQQSYLATVQTGGTWSVATSTPLSGTVGVRASGTDAAGNSATTFQKLTVDTNAPTVAVTGPLDWQGNANGILSGSEDDAVVVKGSTTGIADGSTLVVTVTDGVSTIMDTVTVTGNSWSMSALNLSALANGTISVTARYYDDAGNTYVANAAAQHDKSGTVSIDSISTDTSVPGDFVTSDNTLKFTGSASPGATVTLSLSGPSHTFSGIPVTANGSGVWTYDYSGTTLTDGTYTLQAVSGTTATQTIVVDSTAPAGAVTVNTQTTSDTTPTITGTATLGAGESLSVTVNGVTYRTGDSSLSYDKAAHTWSLTIPSGDALVPKNADVSGFDGKYDVTATISDTAGNKTSDGTSKELTIQDAAAPVIDLAPSDAGSINRSTSTAGSAVSLDANADPATVSEASDQVTRITVTVGGLLDGSSEKLTFGATTLAANGSDGAVSSVTVGGIAVNVSFASGVFTIQKANYEPLTAAEAQAVVRDLQYQNSAGSPSTGTRTFDISATDAAGNTSSAARSSVFVGVVDITPPAAPSIDLVASSDSGISNSDDITSATAPTIRVTLNGTGGSAPLAGDVVNLYEGVTLVGTATLTGADITAGHVDIASSTLAQGNKSFSATVTDAAGNASLPSSALAVQIDTTAPSLSSATANGSTLVLSYNEAASGFASTSPATGDFSVLVNGVTPVTVSNVAVDTTAETVTLTLGSAVANGDAVTVSYTAGTNKIQDVAGNAAANLVGQAVTNSTPAPGDVTPPTVTITAGQDSLKAGETTTVTFSFSEDVDATFTVGDISVESGSLSNFTKVDATHYTATYAPAADTEDAAMRVSVGTGTFSDLSGNANTVEATKDLAVDTKAPTASISIDTVTADNVVNISESAGTVAVTGTVGGDVQTGDTVTITVDGTNYTGTVDASRTFSINVPGSKLAADADLTVDASVTTTDAAGNATTATTTQAYTKDVTAPTASVTVNGITSDNVLNISEAAGTVAITGSVGGDVQTGDTVTITVDGTNYTGTVDASRTFSINVPGSKLAADTDLTIDASVTTTDAAGNSTTATSTKAYTKDVTAPTASVTVNGITSDNVLNISEAAGTVAVTGTVGGDVQTGDTVTITVDGTNYTGTVDASRTFSIKVPGSKLAADADLTVDASVTTTDAAGNATTATTTQAYTKDVTAPTASVTVNGITSDNVLNISEAAGTVAITGTVGGDVQTGDTVTITVDGTNYTGTVDASRTFSINVPGSKLAADADLTIDASVTTTDAAGNSTTATSTKAYTKDVTAPTASVTVNGITSDNVLNISEAAGTVAVTGTVGGDVQTGDTVTITVDGTNYTGTVDASRTFSINVPGSKLAADTDLTVDASVTTTDAAGNATTATTTQAYTKDITAPTASVTVNGITSDNVLNISEAAGTIAVTGTVGGDVQTGDTVTITVDGTNYTGTVNASRTFSINVPGSKLAADADLTIDASVTTTDAAGNSTTATSTKAYTKDVTAPTASVTVNGITSDNVLNISEAAGTVAITGTVGGDVQTGDTVTITVDGTNYTGTVDASRTFSINVPGSKLATDADLTVDASVTTTDAAGNSTTATSTKAYTKDVTAPTASVTVNGITSDNVLNISEAAGTVAITGSVGGDVQTGDTVTITVDGTNYTGTVDASRTFSINVPGSELAADADLTVDASVTTTDAAGNSTTATSTKAYTKDVTAPTASVTVNGITSDNVLNISEAAGTVAITGSVGGDVQTGDTVTITVDGTNYTGTVDASKTFAINVPGSKLAADADLSIDASMTTTDAAGNSTTATSTKAYTKDVTAPTASVTVNGITSDNVLNISEAAGTVAVTGTVGGDVQTGDTVTITVDGTNYTGTVDASRTFSINVPGSKLATDTDLIVDASVATTDAAGNSTTANGTKSYTLNFTPPNASVTLNTITSDNVLNISEAAGTVAITGTVGGDIKTGDTVTITVDGTNYTGAVDASGTFSINVSGSKLAADADSTIDASVTTTSAEGISATATNNKAYSKDLNAPAASVTVNGITSDNVLNISETASTVAITGTVGGDVQTGDTVTITVDGTNYTGTVNASRTFSINVPGSKLAADTDLTIDASVTTTDAAGNSTTATSTKAYAKDLTAPTASVTVNGITSDNVLNISEAAGTVAITGTVGGDVQTGDTVTITVDGTNYTGTVDASRTFSINVPGSKLAADADLTVDASVTTTDSAGNTTTATTTQAYTKDVTAPTASVTLNGITSDNVLNISEAAGTVAITGSVGGDVQTGDTVTITVDGTNYTGTVDASRTFSINVPGSKLAADADLTVDASVTTTDSAGNATTVTTTKAYTKDVTAPTASVTLNGITSDNVLNISEAAGTVAVTGTVGGDVQTGDTVTITVDGTNYTGTVDASRTFSINVPGSKLAADTDMTINASVTTTSAGGGSTTATTTKGYNVDVIPPSAPTINTVTDDFAPETGNVANNAYTNDTSPTVAGTAEAGSTVKVFDGGELVGTVVADNSGHWTFTAPSLGNGTHTFTASSTDAAGNSASTADGYTVHIDTTAPTPAIQAAVDDADTTVARVTDNGTIKDATPTLVGTSEPGSTVTIYEGTTIIGTATADSNGNWTVTPTAALSDGTHTFTAIAADAAGNSNTGASAFTLKIDTSTPHTTTGTDTTAAPSTPAPTTPTATSPSTTTDLITGTDSHTSSNQTSADTTPTAFEGTPAETEQSGVVNYTRSDMTAGQEGLFAAQTPSSQEANAQQATAFNLPNGVFVQNGTSDKVTLEATLTDGRPLPDWIKFDSSTGRFTAVPPEGTSGAVDIKVTAHDTNGNTAAVQFQLTVTTANTQGATSSTDARSGQSDASTSGGAAAQPTVPAQSSSTEISDRTSTSQSVGTGPATAAISNGVVVFGTDAGHATVSDLALYVVNPPAPQEVQINDVSTFALPSGVFRHSEPGAEVKVDATLSNGQPLPEWLSFDATTGRFIVNRPPANATGTFEVKVMASDAKGNAASTVFKLTIAPARPNAVPQKPAAGGAEPAEKPAQEKPEAPHAKNDRGTELSPHRALKGRASLADKIAGENNRQRSMELVKMFDKTPAKKGHAV</sequence>
<dbReference type="GO" id="GO:0005509">
    <property type="term" value="F:calcium ion binding"/>
    <property type="evidence" value="ECO:0007669"/>
    <property type="project" value="InterPro"/>
</dbReference>
<feature type="compositionally biased region" description="Low complexity" evidence="2">
    <location>
        <begin position="4519"/>
        <end position="4528"/>
    </location>
</feature>
<dbReference type="Gene3D" id="2.60.40.1220">
    <property type="match status" value="1"/>
</dbReference>
<feature type="compositionally biased region" description="Low complexity" evidence="2">
    <location>
        <begin position="1495"/>
        <end position="1510"/>
    </location>
</feature>
<feature type="region of interest" description="Disordered" evidence="2">
    <location>
        <begin position="1495"/>
        <end position="1526"/>
    </location>
</feature>
<keyword evidence="5" id="KW-1185">Reference proteome</keyword>